<dbReference type="AlphaFoldDB" id="A0A0B0PG59"/>
<reference evidence="2" key="1">
    <citation type="submission" date="2014-09" db="EMBL/GenBank/DDBJ databases">
        <authorList>
            <person name="Mudge J."/>
            <person name="Ramaraj T."/>
            <person name="Lindquist I.E."/>
            <person name="Bharti A.K."/>
            <person name="Sundararajan A."/>
            <person name="Cameron C.T."/>
            <person name="Woodward J.E."/>
            <person name="May G.D."/>
            <person name="Brubaker C."/>
            <person name="Broadhvest J."/>
            <person name="Wilkins T.A."/>
        </authorList>
    </citation>
    <scope>NUCLEOTIDE SEQUENCE</scope>
    <source>
        <strain evidence="2">cv. AKA8401</strain>
    </source>
</reference>
<dbReference type="GO" id="GO:0016874">
    <property type="term" value="F:ligase activity"/>
    <property type="evidence" value="ECO:0007669"/>
    <property type="project" value="UniProtKB-KW"/>
</dbReference>
<organism evidence="1 2">
    <name type="scientific">Gossypium arboreum</name>
    <name type="common">Tree cotton</name>
    <name type="synonym">Gossypium nanking</name>
    <dbReference type="NCBI Taxonomy" id="29729"/>
    <lineage>
        <taxon>Eukaryota</taxon>
        <taxon>Viridiplantae</taxon>
        <taxon>Streptophyta</taxon>
        <taxon>Embryophyta</taxon>
        <taxon>Tracheophyta</taxon>
        <taxon>Spermatophyta</taxon>
        <taxon>Magnoliopsida</taxon>
        <taxon>eudicotyledons</taxon>
        <taxon>Gunneridae</taxon>
        <taxon>Pentapetalae</taxon>
        <taxon>rosids</taxon>
        <taxon>malvids</taxon>
        <taxon>Malvales</taxon>
        <taxon>Malvaceae</taxon>
        <taxon>Malvoideae</taxon>
        <taxon>Gossypium</taxon>
    </lineage>
</organism>
<name>A0A0B0PG59_GOSAR</name>
<sequence length="92" mass="10441">MISSRCHAPPPHHRCCCGYLGSTRRDKEGLLVAHVSEVQWMVEARGDGGIEWARQRKLVQHKAHKASSTMSAKKCKTGLFLQKDLQWDGSYY</sequence>
<evidence type="ECO:0000313" key="1">
    <source>
        <dbReference type="EMBL" id="KHG23945.1"/>
    </source>
</evidence>
<gene>
    <name evidence="1" type="ORF">F383_28502</name>
</gene>
<protein>
    <submittedName>
        <fullName evidence="1">Valine--tRNA ligase</fullName>
    </submittedName>
</protein>
<keyword evidence="1" id="KW-0436">Ligase</keyword>
<accession>A0A0B0PG59</accession>
<dbReference type="EMBL" id="KN426891">
    <property type="protein sequence ID" value="KHG23945.1"/>
    <property type="molecule type" value="Genomic_DNA"/>
</dbReference>
<evidence type="ECO:0000313" key="2">
    <source>
        <dbReference type="Proteomes" id="UP000032142"/>
    </source>
</evidence>
<dbReference type="Proteomes" id="UP000032142">
    <property type="component" value="Unassembled WGS sequence"/>
</dbReference>
<keyword evidence="2" id="KW-1185">Reference proteome</keyword>
<proteinExistence type="predicted"/>